<feature type="domain" description="Beta-ketoacyl-[acyl-carrier-protein] synthase III N-terminal" evidence="10">
    <location>
        <begin position="135"/>
        <end position="214"/>
    </location>
</feature>
<evidence type="ECO:0000313" key="11">
    <source>
        <dbReference type="EMBL" id="PUA34485.1"/>
    </source>
</evidence>
<dbReference type="GO" id="GO:0004315">
    <property type="term" value="F:3-oxoacyl-[acyl-carrier-protein] synthase activity"/>
    <property type="evidence" value="ECO:0007669"/>
    <property type="project" value="InterPro"/>
</dbReference>
<reference evidence="11 12" key="1">
    <citation type="submission" date="2018-03" db="EMBL/GenBank/DDBJ databases">
        <title>Genome sequence of Paenibacillus elgii strain AC13 an antimicrobial compound producing bacteria.</title>
        <authorList>
            <person name="Kurokawa A.S."/>
            <person name="Araujo J.F."/>
            <person name="Costa R.A."/>
            <person name="Ortega D.B."/>
            <person name="Pires A.S."/>
            <person name="Pappas G.J.Jr."/>
            <person name="Franco O.L."/>
            <person name="Barreto C."/>
            <person name="Magalhaes B.S."/>
            <person name="Kruger R.H."/>
        </authorList>
    </citation>
    <scope>NUCLEOTIDE SEQUENCE [LARGE SCALE GENOMIC DNA]</scope>
    <source>
        <strain evidence="11 12">AC13</strain>
    </source>
</reference>
<dbReference type="EMBL" id="PYHP01000104">
    <property type="protein sequence ID" value="PUA34485.1"/>
    <property type="molecule type" value="Genomic_DNA"/>
</dbReference>
<evidence type="ECO:0000256" key="7">
    <source>
        <dbReference type="ARBA" id="ARBA00023160"/>
    </source>
</evidence>
<dbReference type="NCBIfam" id="NF006829">
    <property type="entry name" value="PRK09352.1"/>
    <property type="match status" value="1"/>
</dbReference>
<evidence type="ECO:0000256" key="4">
    <source>
        <dbReference type="ARBA" id="ARBA00022679"/>
    </source>
</evidence>
<dbReference type="AlphaFoldDB" id="A0A2T6FRF1"/>
<evidence type="ECO:0000256" key="2">
    <source>
        <dbReference type="ARBA" id="ARBA00008642"/>
    </source>
</evidence>
<feature type="domain" description="Beta-ketoacyl-[acyl-carrier-protein] synthase III C-terminal" evidence="9">
    <location>
        <begin position="275"/>
        <end position="364"/>
    </location>
</feature>
<dbReference type="CDD" id="cd00830">
    <property type="entry name" value="KAS_III"/>
    <property type="match status" value="1"/>
</dbReference>
<protein>
    <submittedName>
        <fullName evidence="11">3-oxoacyl-ACP synthase</fullName>
    </submittedName>
</protein>
<dbReference type="SUPFAM" id="SSF53901">
    <property type="entry name" value="Thiolase-like"/>
    <property type="match status" value="1"/>
</dbReference>
<evidence type="ECO:0000256" key="3">
    <source>
        <dbReference type="ARBA" id="ARBA00022516"/>
    </source>
</evidence>
<dbReference type="Gene3D" id="3.40.47.10">
    <property type="match status" value="1"/>
</dbReference>
<comment type="similarity">
    <text evidence="2">Belongs to the thiolase-like superfamily. FabH family.</text>
</comment>
<sequence>MAKKYTHHFTVFVFIFRQPPPIYKLVPNFRTEVLSLVKAYIKGIEYYCPQQIESNPANDKLTEKIGILTRHIAKDNELASDLAYMAAEKLFNTKICEKEDIDFLLYCTQSPDHFLPTTACLLQNRLNLPTTCGAFDYNLGCSGYVYGLSIAKGLIESGAAKNILLITADTYSKYIHPLDRSVKVLFGDAATATLVSSTDSEEDLIGPFDFGTDGRGADNLIVPAGAFKEPISSVNLEETQDAFGNVRMRKNLYMNGPEVFNFTLKEVPRSIQNLLEKSNKTKDDYDLFIFHQANKYMLEHLRKKLSIDEQKFSVCIENFGNTVSSTIPIALKHELIQGRVKNSSLLMLVGFGVGYSWASCNVVWKSNT</sequence>
<dbReference type="Proteomes" id="UP000244184">
    <property type="component" value="Unassembled WGS sequence"/>
</dbReference>
<comment type="caution">
    <text evidence="11">The sequence shown here is derived from an EMBL/GenBank/DDBJ whole genome shotgun (WGS) entry which is preliminary data.</text>
</comment>
<comment type="pathway">
    <text evidence="1">Lipid metabolism.</text>
</comment>
<keyword evidence="4" id="KW-0808">Transferase</keyword>
<dbReference type="PANTHER" id="PTHR43091">
    <property type="entry name" value="3-OXOACYL-[ACYL-CARRIER-PROTEIN] SYNTHASE"/>
    <property type="match status" value="1"/>
</dbReference>
<evidence type="ECO:0000256" key="5">
    <source>
        <dbReference type="ARBA" id="ARBA00022832"/>
    </source>
</evidence>
<evidence type="ECO:0000259" key="9">
    <source>
        <dbReference type="Pfam" id="PF08541"/>
    </source>
</evidence>
<evidence type="ECO:0000256" key="8">
    <source>
        <dbReference type="ARBA" id="ARBA00023268"/>
    </source>
</evidence>
<name>A0A2T6FRF1_9BACL</name>
<evidence type="ECO:0000313" key="12">
    <source>
        <dbReference type="Proteomes" id="UP000244184"/>
    </source>
</evidence>
<proteinExistence type="inferred from homology"/>
<keyword evidence="5" id="KW-0276">Fatty acid metabolism</keyword>
<dbReference type="InterPro" id="IPR013751">
    <property type="entry name" value="ACP_syn_III_N"/>
</dbReference>
<dbReference type="InterPro" id="IPR013747">
    <property type="entry name" value="ACP_syn_III_C"/>
</dbReference>
<keyword evidence="8" id="KW-0511">Multifunctional enzyme</keyword>
<accession>A0A2T6FRF1</accession>
<keyword evidence="3" id="KW-0444">Lipid biosynthesis</keyword>
<dbReference type="Pfam" id="PF08541">
    <property type="entry name" value="ACP_syn_III_C"/>
    <property type="match status" value="1"/>
</dbReference>
<dbReference type="InterPro" id="IPR016039">
    <property type="entry name" value="Thiolase-like"/>
</dbReference>
<evidence type="ECO:0000256" key="1">
    <source>
        <dbReference type="ARBA" id="ARBA00005189"/>
    </source>
</evidence>
<dbReference type="PANTHER" id="PTHR43091:SF1">
    <property type="entry name" value="BETA-KETOACYL-[ACYL-CARRIER-PROTEIN] SYNTHASE III, CHLOROPLASTIC"/>
    <property type="match status" value="1"/>
</dbReference>
<dbReference type="Pfam" id="PF08545">
    <property type="entry name" value="ACP_syn_III"/>
    <property type="match status" value="1"/>
</dbReference>
<dbReference type="GO" id="GO:0006633">
    <property type="term" value="P:fatty acid biosynthetic process"/>
    <property type="evidence" value="ECO:0007669"/>
    <property type="project" value="UniProtKB-KW"/>
</dbReference>
<gene>
    <name evidence="11" type="ORF">C8Z91_35195</name>
</gene>
<keyword evidence="7" id="KW-0275">Fatty acid biosynthesis</keyword>
<organism evidence="11 12">
    <name type="scientific">Paenibacillus elgii</name>
    <dbReference type="NCBI Taxonomy" id="189691"/>
    <lineage>
        <taxon>Bacteria</taxon>
        <taxon>Bacillati</taxon>
        <taxon>Bacillota</taxon>
        <taxon>Bacilli</taxon>
        <taxon>Bacillales</taxon>
        <taxon>Paenibacillaceae</taxon>
        <taxon>Paenibacillus</taxon>
    </lineage>
</organism>
<evidence type="ECO:0000259" key="10">
    <source>
        <dbReference type="Pfam" id="PF08545"/>
    </source>
</evidence>
<keyword evidence="6" id="KW-0443">Lipid metabolism</keyword>
<evidence type="ECO:0000256" key="6">
    <source>
        <dbReference type="ARBA" id="ARBA00023098"/>
    </source>
</evidence>